<organism evidence="2 3">
    <name type="scientific">Pogona vitticeps</name>
    <name type="common">central bearded dragon</name>
    <dbReference type="NCBI Taxonomy" id="103695"/>
    <lineage>
        <taxon>Eukaryota</taxon>
        <taxon>Metazoa</taxon>
        <taxon>Chordata</taxon>
        <taxon>Craniata</taxon>
        <taxon>Vertebrata</taxon>
        <taxon>Euteleostomi</taxon>
        <taxon>Lepidosauria</taxon>
        <taxon>Squamata</taxon>
        <taxon>Bifurcata</taxon>
        <taxon>Unidentata</taxon>
        <taxon>Episquamata</taxon>
        <taxon>Toxicofera</taxon>
        <taxon>Iguania</taxon>
        <taxon>Acrodonta</taxon>
        <taxon>Agamidae</taxon>
        <taxon>Amphibolurinae</taxon>
        <taxon>Pogona</taxon>
    </lineage>
</organism>
<evidence type="ECO:0000313" key="3">
    <source>
        <dbReference type="RefSeq" id="XP_020649768.2"/>
    </source>
</evidence>
<dbReference type="GeneID" id="110079214"/>
<keyword evidence="2" id="KW-1185">Reference proteome</keyword>
<dbReference type="Proteomes" id="UP001652642">
    <property type="component" value="Chromosome 8"/>
</dbReference>
<sequence>MHAGSRPGALVALLFCFSCPARGTREGIDVAVGETSVTLTCPEDDQVLKRSEVEVSQETPWTAKEEGELEQMERGVVYVCNSVKATHKIYLKVKAGAVRPSSSVRLKRGSQKARKWTLLHLSPTLTTSPSGKARGRCMLDWRLGSSELARHGHLIRGQTVGDKCLFYTSP</sequence>
<evidence type="ECO:0000256" key="1">
    <source>
        <dbReference type="SAM" id="SignalP"/>
    </source>
</evidence>
<feature type="signal peptide" evidence="1">
    <location>
        <begin position="1"/>
        <end position="23"/>
    </location>
</feature>
<proteinExistence type="predicted"/>
<dbReference type="AlphaFoldDB" id="A0A6J0TQH4"/>
<feature type="chain" id="PRO_5045432612" evidence="1">
    <location>
        <begin position="24"/>
        <end position="170"/>
    </location>
</feature>
<accession>A0A6J0TQH4</accession>
<keyword evidence="1" id="KW-0732">Signal</keyword>
<name>A0A6J0TQH4_9SAUR</name>
<evidence type="ECO:0000313" key="2">
    <source>
        <dbReference type="Proteomes" id="UP001652642"/>
    </source>
</evidence>
<dbReference type="CTD" id="916"/>
<reference evidence="3" key="1">
    <citation type="submission" date="2025-08" db="UniProtKB">
        <authorList>
            <consortium name="RefSeq"/>
        </authorList>
    </citation>
    <scope>IDENTIFICATION</scope>
</reference>
<gene>
    <name evidence="3" type="primary">CD3E</name>
</gene>
<dbReference type="RefSeq" id="XP_020649768.2">
    <property type="nucleotide sequence ID" value="XM_020794109.2"/>
</dbReference>
<protein>
    <submittedName>
        <fullName evidence="3">T-cell surface glycoprotein CD3 epsilon chain isoform X2</fullName>
    </submittedName>
</protein>